<comment type="caution">
    <text evidence="2">The sequence shown here is derived from an EMBL/GenBank/DDBJ whole genome shotgun (WGS) entry which is preliminary data.</text>
</comment>
<keyword evidence="1" id="KW-0238">DNA-binding</keyword>
<dbReference type="PANTHER" id="PTHR30204:SF58">
    <property type="entry name" value="HTH-TYPE TRANSCRIPTIONAL REGULATOR YFMP"/>
    <property type="match status" value="1"/>
</dbReference>
<dbReference type="GO" id="GO:0003700">
    <property type="term" value="F:DNA-binding transcription factor activity"/>
    <property type="evidence" value="ECO:0007669"/>
    <property type="project" value="InterPro"/>
</dbReference>
<evidence type="ECO:0000313" key="2">
    <source>
        <dbReference type="EMBL" id="MTB96882.1"/>
    </source>
</evidence>
<dbReference type="InterPro" id="IPR000551">
    <property type="entry name" value="MerR-type_HTH_dom"/>
</dbReference>
<accession>A0A6I3JFK5</accession>
<protein>
    <submittedName>
        <fullName evidence="2">MerR family transcriptional regulator</fullName>
    </submittedName>
</protein>
<name>A0A6I3JFK5_9ACTN</name>
<dbReference type="PANTHER" id="PTHR30204">
    <property type="entry name" value="REDOX-CYCLING DRUG-SENSING TRANSCRIPTIONAL ACTIVATOR SOXR"/>
    <property type="match status" value="1"/>
</dbReference>
<dbReference type="PROSITE" id="PS50937">
    <property type="entry name" value="HTH_MERR_2"/>
    <property type="match status" value="1"/>
</dbReference>
<sequence>MGSPPGLRACRRAGRRVCVAARPTYINGYRFLIFHRRGRINPVSPERERHRGVFAISVAAEMVSMQIQNLRVYERRGLVDPDRTPGGTRLYSRADIERLHRIRELLAEGLNLAGIARVLALEEEVRRLRDANARLRARAAEQPDEPRG</sequence>
<organism evidence="2 3">
    <name type="scientific">Nocardioides marmotae</name>
    <dbReference type="NCBI Taxonomy" id="2663857"/>
    <lineage>
        <taxon>Bacteria</taxon>
        <taxon>Bacillati</taxon>
        <taxon>Actinomycetota</taxon>
        <taxon>Actinomycetes</taxon>
        <taxon>Propionibacteriales</taxon>
        <taxon>Nocardioidaceae</taxon>
        <taxon>Nocardioides</taxon>
    </lineage>
</organism>
<evidence type="ECO:0000313" key="3">
    <source>
        <dbReference type="Proteomes" id="UP000433406"/>
    </source>
</evidence>
<proteinExistence type="predicted"/>
<keyword evidence="3" id="KW-1185">Reference proteome</keyword>
<evidence type="ECO:0000256" key="1">
    <source>
        <dbReference type="ARBA" id="ARBA00023125"/>
    </source>
</evidence>
<dbReference type="AlphaFoldDB" id="A0A6I3JFK5"/>
<dbReference type="Proteomes" id="UP000433406">
    <property type="component" value="Unassembled WGS sequence"/>
</dbReference>
<dbReference type="InterPro" id="IPR047057">
    <property type="entry name" value="MerR_fam"/>
</dbReference>
<gene>
    <name evidence="2" type="ORF">GGQ22_17535</name>
</gene>
<dbReference type="Pfam" id="PF13411">
    <property type="entry name" value="MerR_1"/>
    <property type="match status" value="1"/>
</dbReference>
<dbReference type="InterPro" id="IPR009061">
    <property type="entry name" value="DNA-bd_dom_put_sf"/>
</dbReference>
<dbReference type="Gene3D" id="1.10.1660.10">
    <property type="match status" value="1"/>
</dbReference>
<dbReference type="EMBL" id="WLCI01000018">
    <property type="protein sequence ID" value="MTB96882.1"/>
    <property type="molecule type" value="Genomic_DNA"/>
</dbReference>
<dbReference type="SUPFAM" id="SSF46955">
    <property type="entry name" value="Putative DNA-binding domain"/>
    <property type="match status" value="1"/>
</dbReference>
<dbReference type="GO" id="GO:0003677">
    <property type="term" value="F:DNA binding"/>
    <property type="evidence" value="ECO:0007669"/>
    <property type="project" value="UniProtKB-KW"/>
</dbReference>
<reference evidence="2 3" key="1">
    <citation type="submission" date="2019-10" db="EMBL/GenBank/DDBJ databases">
        <title>Nocardioides novel species isolated from the excrement of Marmot.</title>
        <authorList>
            <person name="Zhang G."/>
        </authorList>
    </citation>
    <scope>NUCLEOTIDE SEQUENCE [LARGE SCALE GENOMIC DNA]</scope>
    <source>
        <strain evidence="3">zg-579</strain>
    </source>
</reference>
<dbReference type="SMART" id="SM00422">
    <property type="entry name" value="HTH_MERR"/>
    <property type="match status" value="1"/>
</dbReference>